<feature type="region of interest" description="Disordered" evidence="1">
    <location>
        <begin position="38"/>
        <end position="68"/>
    </location>
</feature>
<name>A0A1A8Z252_PLAOA</name>
<evidence type="ECO:0000313" key="2">
    <source>
        <dbReference type="EMBL" id="SBT37988.1"/>
    </source>
</evidence>
<accession>A0A1A8Z252</accession>
<proteinExistence type="predicted"/>
<gene>
    <name evidence="2" type="ORF">POVWA1_037000</name>
</gene>
<evidence type="ECO:0000313" key="3">
    <source>
        <dbReference type="Proteomes" id="UP000078555"/>
    </source>
</evidence>
<reference evidence="3" key="1">
    <citation type="submission" date="2016-05" db="EMBL/GenBank/DDBJ databases">
        <authorList>
            <person name="Naeem Raeece"/>
        </authorList>
    </citation>
    <scope>NUCLEOTIDE SEQUENCE [LARGE SCALE GENOMIC DNA]</scope>
</reference>
<evidence type="ECO:0000256" key="1">
    <source>
        <dbReference type="SAM" id="MobiDB-lite"/>
    </source>
</evidence>
<dbReference type="EMBL" id="FLRD01000107">
    <property type="protein sequence ID" value="SBT37988.1"/>
    <property type="molecule type" value="Genomic_DNA"/>
</dbReference>
<keyword evidence="3" id="KW-1185">Reference proteome</keyword>
<protein>
    <submittedName>
        <fullName evidence="2">Uncharacterized protein</fullName>
    </submittedName>
</protein>
<dbReference type="AlphaFoldDB" id="A0A1A8Z252"/>
<dbReference type="Proteomes" id="UP000078555">
    <property type="component" value="Unassembled WGS sequence"/>
</dbReference>
<organism evidence="2 3">
    <name type="scientific">Plasmodium ovale wallikeri</name>
    <dbReference type="NCBI Taxonomy" id="864142"/>
    <lineage>
        <taxon>Eukaryota</taxon>
        <taxon>Sar</taxon>
        <taxon>Alveolata</taxon>
        <taxon>Apicomplexa</taxon>
        <taxon>Aconoidasida</taxon>
        <taxon>Haemosporida</taxon>
        <taxon>Plasmodiidae</taxon>
        <taxon>Plasmodium</taxon>
        <taxon>Plasmodium (Plasmodium)</taxon>
    </lineage>
</organism>
<sequence>MCATYTVRYFQKGGRGEHFCAPSECSISTCEIKKKWGKKKKKKKKGGGREEMKYKKHVASPGTSQAAGTFSQTNCATEILAIFIIFSKLVEGKKKSIRIKREKMNGEQHS</sequence>